<name>A0ABR2IKT1_9EUKA</name>
<evidence type="ECO:0000313" key="1">
    <source>
        <dbReference type="EMBL" id="KAK8863675.1"/>
    </source>
</evidence>
<proteinExistence type="predicted"/>
<protein>
    <submittedName>
        <fullName evidence="1">Uncharacterized protein</fullName>
    </submittedName>
</protein>
<gene>
    <name evidence="1" type="ORF">M9Y10_011364</name>
</gene>
<evidence type="ECO:0000313" key="2">
    <source>
        <dbReference type="Proteomes" id="UP001470230"/>
    </source>
</evidence>
<dbReference type="InterPro" id="IPR011989">
    <property type="entry name" value="ARM-like"/>
</dbReference>
<keyword evidence="2" id="KW-1185">Reference proteome</keyword>
<dbReference type="Pfam" id="PF21040">
    <property type="entry name" value="CEP104-like_TOG"/>
    <property type="match status" value="1"/>
</dbReference>
<dbReference type="SUPFAM" id="SSF48371">
    <property type="entry name" value="ARM repeat"/>
    <property type="match status" value="1"/>
</dbReference>
<dbReference type="Gene3D" id="1.25.10.10">
    <property type="entry name" value="Leucine-rich Repeat Variant"/>
    <property type="match status" value="1"/>
</dbReference>
<dbReference type="EMBL" id="JAPFFF010000017">
    <property type="protein sequence ID" value="KAK8863675.1"/>
    <property type="molecule type" value="Genomic_DNA"/>
</dbReference>
<dbReference type="InterPro" id="IPR016024">
    <property type="entry name" value="ARM-type_fold"/>
</dbReference>
<accession>A0ABR2IKT1</accession>
<sequence length="101" mass="11595">MNDIIQFILKPSQKQTTALLYQNKLDLLGYIIKENENIIDVKDFMPLVLKCLESLNSDVRSSAIKLYEACFNIYGKKVQKYIKNLPKTIKKELLIASGVKT</sequence>
<comment type="caution">
    <text evidence="1">The sequence shown here is derived from an EMBL/GenBank/DDBJ whole genome shotgun (WGS) entry which is preliminary data.</text>
</comment>
<dbReference type="Proteomes" id="UP001470230">
    <property type="component" value="Unassembled WGS sequence"/>
</dbReference>
<organism evidence="1 2">
    <name type="scientific">Tritrichomonas musculus</name>
    <dbReference type="NCBI Taxonomy" id="1915356"/>
    <lineage>
        <taxon>Eukaryota</taxon>
        <taxon>Metamonada</taxon>
        <taxon>Parabasalia</taxon>
        <taxon>Tritrichomonadida</taxon>
        <taxon>Tritrichomonadidae</taxon>
        <taxon>Tritrichomonas</taxon>
    </lineage>
</organism>
<reference evidence="1 2" key="1">
    <citation type="submission" date="2024-04" db="EMBL/GenBank/DDBJ databases">
        <title>Tritrichomonas musculus Genome.</title>
        <authorList>
            <person name="Alves-Ferreira E."/>
            <person name="Grigg M."/>
            <person name="Lorenzi H."/>
            <person name="Galac M."/>
        </authorList>
    </citation>
    <scope>NUCLEOTIDE SEQUENCE [LARGE SCALE GENOMIC DNA]</scope>
    <source>
        <strain evidence="1 2">EAF2021</strain>
    </source>
</reference>